<evidence type="ECO:0000256" key="1">
    <source>
        <dbReference type="ARBA" id="ARBA00005380"/>
    </source>
</evidence>
<protein>
    <recommendedName>
        <fullName evidence="3 12">Ribokinase</fullName>
        <shortName evidence="12">RK</shortName>
        <ecNumber evidence="2 12">2.7.1.15</ecNumber>
    </recommendedName>
</protein>
<keyword evidence="7 12" id="KW-0418">Kinase</keyword>
<evidence type="ECO:0000256" key="12">
    <source>
        <dbReference type="HAMAP-Rule" id="MF_01987"/>
    </source>
</evidence>
<dbReference type="GO" id="GO:0046872">
    <property type="term" value="F:metal ion binding"/>
    <property type="evidence" value="ECO:0007669"/>
    <property type="project" value="UniProtKB-KW"/>
</dbReference>
<keyword evidence="5 12" id="KW-0479">Metal-binding</keyword>
<evidence type="ECO:0000259" key="13">
    <source>
        <dbReference type="Pfam" id="PF00294"/>
    </source>
</evidence>
<keyword evidence="15" id="KW-1185">Reference proteome</keyword>
<dbReference type="EMBL" id="JACHTF010000005">
    <property type="protein sequence ID" value="MBB1060114.1"/>
    <property type="molecule type" value="Genomic_DNA"/>
</dbReference>
<comment type="pathway">
    <text evidence="12">Carbohydrate metabolism; D-ribose degradation; D-ribose 5-phosphate from beta-D-ribopyranose: step 2/2.</text>
</comment>
<proteinExistence type="inferred from homology"/>
<comment type="cofactor">
    <cofactor evidence="12">
        <name>Mg(2+)</name>
        <dbReference type="ChEBI" id="CHEBI:18420"/>
    </cofactor>
    <text evidence="12">Requires a divalent cation, most likely magnesium in vivo, as an electrophilic catalyst to aid phosphoryl group transfer. It is the chelate of the metal and the nucleotide that is the actual substrate.</text>
</comment>
<evidence type="ECO:0000256" key="11">
    <source>
        <dbReference type="ARBA" id="ARBA00023277"/>
    </source>
</evidence>
<dbReference type="Proteomes" id="UP000523196">
    <property type="component" value="Unassembled WGS sequence"/>
</dbReference>
<dbReference type="InterPro" id="IPR029056">
    <property type="entry name" value="Ribokinase-like"/>
</dbReference>
<keyword evidence="11 12" id="KW-0119">Carbohydrate metabolism</keyword>
<keyword evidence="8 12" id="KW-0067">ATP-binding</keyword>
<feature type="binding site" evidence="12">
    <location>
        <position position="303"/>
    </location>
    <ligand>
        <name>K(+)</name>
        <dbReference type="ChEBI" id="CHEBI:29103"/>
    </ligand>
</feature>
<gene>
    <name evidence="12" type="primary">rbsK</name>
    <name evidence="14" type="ORF">H4F98_05940</name>
</gene>
<comment type="similarity">
    <text evidence="1">Belongs to the carbohydrate kinase pfkB family.</text>
</comment>
<feature type="active site" description="Proton acceptor" evidence="12">
    <location>
        <position position="268"/>
    </location>
</feature>
<comment type="caution">
    <text evidence="12">Lacks conserved residue(s) required for the propagation of feature annotation.</text>
</comment>
<sequence length="327" mass="33572">MSAAVVVIGSFNVDHVWTVERLPRPGETLAGRYRSGPGGKGFNQAVAARRAGADTRFACALGRDPGAELALSLAAAEGIEMLALRVDEATGTAGIQVDATGRNSIIVGPGANARLDSAHVAGVADRFEGARVMLAQLETPVDAVMAGFAEARRRGITTILNPAPADAGVPDALWALTDFATPNETEFSMQLERCCGLEVDAETLAARTDASLHTLCRRLLPSGTVVVTLGAAGVFASRPEAARADGGPACLRVAAPRVEAIDTTGAGDAFNGALAAALAAGPDRDLAAVLLDAVRFASLSTEKTGAALSMPHRSELRARFLDPGARP</sequence>
<dbReference type="GO" id="GO:0019303">
    <property type="term" value="P:D-ribose catabolic process"/>
    <property type="evidence" value="ECO:0007669"/>
    <property type="project" value="UniProtKB-UniRule"/>
</dbReference>
<comment type="similarity">
    <text evidence="12">Belongs to the carbohydrate kinase PfkB family. Ribokinase subfamily.</text>
</comment>
<evidence type="ECO:0000256" key="8">
    <source>
        <dbReference type="ARBA" id="ARBA00022840"/>
    </source>
</evidence>
<keyword evidence="12" id="KW-0963">Cytoplasm</keyword>
<feature type="binding site" evidence="12">
    <location>
        <position position="138"/>
    </location>
    <ligand>
        <name>substrate</name>
    </ligand>
</feature>
<evidence type="ECO:0000256" key="2">
    <source>
        <dbReference type="ARBA" id="ARBA00012035"/>
    </source>
</evidence>
<dbReference type="GO" id="GO:0005829">
    <property type="term" value="C:cytosol"/>
    <property type="evidence" value="ECO:0007669"/>
    <property type="project" value="TreeGrafter"/>
</dbReference>
<dbReference type="InterPro" id="IPR011611">
    <property type="entry name" value="PfkB_dom"/>
</dbReference>
<feature type="binding site" evidence="12">
    <location>
        <position position="300"/>
    </location>
    <ligand>
        <name>K(+)</name>
        <dbReference type="ChEBI" id="CHEBI:29103"/>
    </ligand>
</feature>
<dbReference type="InterPro" id="IPR002173">
    <property type="entry name" value="Carboh/pur_kinase_PfkB_CS"/>
</dbReference>
<reference evidence="14 15" key="1">
    <citation type="submission" date="2020-08" db="EMBL/GenBank/DDBJ databases">
        <authorList>
            <person name="Xu S."/>
            <person name="Li A."/>
        </authorList>
    </citation>
    <scope>NUCLEOTIDE SEQUENCE [LARGE SCALE GENOMIC DNA]</scope>
    <source>
        <strain evidence="14 15">119BY6-57</strain>
    </source>
</reference>
<feature type="binding site" evidence="12">
    <location>
        <position position="309"/>
    </location>
    <ligand>
        <name>K(+)</name>
        <dbReference type="ChEBI" id="CHEBI:29103"/>
    </ligand>
</feature>
<dbReference type="Gene3D" id="3.40.1190.20">
    <property type="match status" value="1"/>
</dbReference>
<comment type="function">
    <text evidence="12">Catalyzes the phosphorylation of ribose at O-5 in a reaction requiring ATP and magnesium. The resulting D-ribose-5-phosphate can then be used either for sythesis of nucleotides, histidine, and tryptophan, or as a component of the pentose phosphate pathway.</text>
</comment>
<dbReference type="UniPathway" id="UPA00916">
    <property type="reaction ID" value="UER00889"/>
</dbReference>
<dbReference type="InterPro" id="IPR011877">
    <property type="entry name" value="Ribokinase"/>
</dbReference>
<evidence type="ECO:0000256" key="4">
    <source>
        <dbReference type="ARBA" id="ARBA00022679"/>
    </source>
</evidence>
<feature type="binding site" evidence="12">
    <location>
        <position position="183"/>
    </location>
    <ligand>
        <name>ATP</name>
        <dbReference type="ChEBI" id="CHEBI:30616"/>
    </ligand>
</feature>
<dbReference type="PRINTS" id="PR00990">
    <property type="entry name" value="RIBOKINASE"/>
</dbReference>
<feature type="binding site" evidence="12">
    <location>
        <begin position="12"/>
        <end position="14"/>
    </location>
    <ligand>
        <name>substrate</name>
    </ligand>
</feature>
<feature type="binding site" evidence="12">
    <location>
        <position position="268"/>
    </location>
    <ligand>
        <name>substrate</name>
    </ligand>
</feature>
<accession>A0A7W3TL88</accession>
<dbReference type="EC" id="2.7.1.15" evidence="2 12"/>
<keyword evidence="9 12" id="KW-0460">Magnesium</keyword>
<evidence type="ECO:0000256" key="9">
    <source>
        <dbReference type="ARBA" id="ARBA00022842"/>
    </source>
</evidence>
<comment type="caution">
    <text evidence="14">The sequence shown here is derived from an EMBL/GenBank/DDBJ whole genome shotgun (WGS) entry which is preliminary data.</text>
</comment>
<feature type="binding site" evidence="12">
    <location>
        <begin position="228"/>
        <end position="233"/>
    </location>
    <ligand>
        <name>ATP</name>
        <dbReference type="ChEBI" id="CHEBI:30616"/>
    </ligand>
</feature>
<evidence type="ECO:0000256" key="7">
    <source>
        <dbReference type="ARBA" id="ARBA00022777"/>
    </source>
</evidence>
<evidence type="ECO:0000256" key="10">
    <source>
        <dbReference type="ARBA" id="ARBA00022958"/>
    </source>
</evidence>
<feature type="domain" description="Carbohydrate kinase PfkB" evidence="13">
    <location>
        <begin position="4"/>
        <end position="312"/>
    </location>
</feature>
<keyword evidence="4 12" id="KW-0808">Transferase</keyword>
<dbReference type="PANTHER" id="PTHR10584">
    <property type="entry name" value="SUGAR KINASE"/>
    <property type="match status" value="1"/>
</dbReference>
<feature type="binding site" evidence="12">
    <location>
        <begin position="267"/>
        <end position="268"/>
    </location>
    <ligand>
        <name>ATP</name>
        <dbReference type="ChEBI" id="CHEBI:30616"/>
    </ligand>
</feature>
<evidence type="ECO:0000256" key="3">
    <source>
        <dbReference type="ARBA" id="ARBA00016943"/>
    </source>
</evidence>
<feature type="binding site" evidence="12">
    <location>
        <position position="305"/>
    </location>
    <ligand>
        <name>K(+)</name>
        <dbReference type="ChEBI" id="CHEBI:29103"/>
    </ligand>
</feature>
<comment type="activity regulation">
    <text evidence="12">Activated by a monovalent cation that binds near, but not in, the active site. The most likely occupant of the site in vivo is potassium. Ion binding induces a conformational change that may alter substrate affinity.</text>
</comment>
<feature type="binding site" evidence="12">
    <location>
        <position position="264"/>
    </location>
    <ligand>
        <name>K(+)</name>
        <dbReference type="ChEBI" id="CHEBI:29103"/>
    </ligand>
</feature>
<dbReference type="GO" id="GO:0005524">
    <property type="term" value="F:ATP binding"/>
    <property type="evidence" value="ECO:0007669"/>
    <property type="project" value="UniProtKB-UniRule"/>
</dbReference>
<comment type="catalytic activity">
    <reaction evidence="12">
        <text>D-ribose + ATP = D-ribose 5-phosphate + ADP + H(+)</text>
        <dbReference type="Rhea" id="RHEA:13697"/>
        <dbReference type="ChEBI" id="CHEBI:15378"/>
        <dbReference type="ChEBI" id="CHEBI:30616"/>
        <dbReference type="ChEBI" id="CHEBI:47013"/>
        <dbReference type="ChEBI" id="CHEBI:78346"/>
        <dbReference type="ChEBI" id="CHEBI:456216"/>
        <dbReference type="EC" id="2.7.1.15"/>
    </reaction>
</comment>
<dbReference type="PROSITE" id="PS00584">
    <property type="entry name" value="PFKB_KINASES_2"/>
    <property type="match status" value="1"/>
</dbReference>
<dbReference type="AlphaFoldDB" id="A0A7W3TL88"/>
<dbReference type="PANTHER" id="PTHR10584:SF166">
    <property type="entry name" value="RIBOKINASE"/>
    <property type="match status" value="1"/>
</dbReference>
<feature type="binding site" evidence="12">
    <location>
        <position position="262"/>
    </location>
    <ligand>
        <name>K(+)</name>
        <dbReference type="ChEBI" id="CHEBI:29103"/>
    </ligand>
</feature>
<keyword evidence="6 12" id="KW-0547">Nucleotide-binding</keyword>
<dbReference type="Pfam" id="PF00294">
    <property type="entry name" value="PfkB"/>
    <property type="match status" value="1"/>
</dbReference>
<evidence type="ECO:0000313" key="14">
    <source>
        <dbReference type="EMBL" id="MBB1060114.1"/>
    </source>
</evidence>
<name>A0A7W3TL88_9GAMM</name>
<dbReference type="RefSeq" id="WP_182685843.1">
    <property type="nucleotide sequence ID" value="NZ_JACHTF010000005.1"/>
</dbReference>
<comment type="subunit">
    <text evidence="12">Homodimer.</text>
</comment>
<keyword evidence="10 12" id="KW-0630">Potassium</keyword>
<organism evidence="14 15">
    <name type="scientific">Marilutibacter spongiae</name>
    <dbReference type="NCBI Taxonomy" id="2025720"/>
    <lineage>
        <taxon>Bacteria</taxon>
        <taxon>Pseudomonadati</taxon>
        <taxon>Pseudomonadota</taxon>
        <taxon>Gammaproteobacteria</taxon>
        <taxon>Lysobacterales</taxon>
        <taxon>Lysobacteraceae</taxon>
        <taxon>Marilutibacter</taxon>
    </lineage>
</organism>
<evidence type="ECO:0000313" key="15">
    <source>
        <dbReference type="Proteomes" id="UP000523196"/>
    </source>
</evidence>
<dbReference type="CDD" id="cd01174">
    <property type="entry name" value="ribokinase"/>
    <property type="match status" value="1"/>
</dbReference>
<dbReference type="GO" id="GO:0004747">
    <property type="term" value="F:ribokinase activity"/>
    <property type="evidence" value="ECO:0007669"/>
    <property type="project" value="UniProtKB-UniRule"/>
</dbReference>
<dbReference type="InterPro" id="IPR002139">
    <property type="entry name" value="Ribo/fructo_kinase"/>
</dbReference>
<comment type="subcellular location">
    <subcellularLocation>
        <location evidence="12">Cytoplasm</location>
    </subcellularLocation>
</comment>
<evidence type="ECO:0000256" key="6">
    <source>
        <dbReference type="ARBA" id="ARBA00022741"/>
    </source>
</evidence>
<feature type="binding site" evidence="12">
    <location>
        <begin position="39"/>
        <end position="43"/>
    </location>
    <ligand>
        <name>substrate</name>
    </ligand>
</feature>
<dbReference type="HAMAP" id="MF_01987">
    <property type="entry name" value="Ribokinase"/>
    <property type="match status" value="1"/>
</dbReference>
<dbReference type="SUPFAM" id="SSF53613">
    <property type="entry name" value="Ribokinase-like"/>
    <property type="match status" value="1"/>
</dbReference>
<evidence type="ECO:0000256" key="5">
    <source>
        <dbReference type="ARBA" id="ARBA00022723"/>
    </source>
</evidence>